<dbReference type="GO" id="GO:0061630">
    <property type="term" value="F:ubiquitin protein ligase activity"/>
    <property type="evidence" value="ECO:0007669"/>
    <property type="project" value="TreeGrafter"/>
</dbReference>
<dbReference type="AlphaFoldDB" id="A0A9P4TIC4"/>
<organism evidence="7 8">
    <name type="scientific">Curvularia kusanoi</name>
    <name type="common">Cochliobolus kusanoi</name>
    <dbReference type="NCBI Taxonomy" id="90978"/>
    <lineage>
        <taxon>Eukaryota</taxon>
        <taxon>Fungi</taxon>
        <taxon>Dikarya</taxon>
        <taxon>Ascomycota</taxon>
        <taxon>Pezizomycotina</taxon>
        <taxon>Dothideomycetes</taxon>
        <taxon>Pleosporomycetidae</taxon>
        <taxon>Pleosporales</taxon>
        <taxon>Pleosporineae</taxon>
        <taxon>Pleosporaceae</taxon>
        <taxon>Curvularia</taxon>
    </lineage>
</organism>
<dbReference type="Gene3D" id="3.30.40.10">
    <property type="entry name" value="Zinc/RING finger domain, C3HC4 (zinc finger)"/>
    <property type="match status" value="1"/>
</dbReference>
<reference evidence="7" key="1">
    <citation type="submission" date="2019-04" db="EMBL/GenBank/DDBJ databases">
        <title>Sequencing of skin fungus with MAO and IRED activity.</title>
        <authorList>
            <person name="Marsaioli A.J."/>
            <person name="Bonatto J.M.C."/>
            <person name="Reis Junior O."/>
        </authorList>
    </citation>
    <scope>NUCLEOTIDE SEQUENCE</scope>
    <source>
        <strain evidence="7">30M1</strain>
    </source>
</reference>
<evidence type="ECO:0000313" key="8">
    <source>
        <dbReference type="Proteomes" id="UP000801428"/>
    </source>
</evidence>
<evidence type="ECO:0000256" key="3">
    <source>
        <dbReference type="ARBA" id="ARBA00022833"/>
    </source>
</evidence>
<proteinExistence type="predicted"/>
<feature type="region of interest" description="Disordered" evidence="5">
    <location>
        <begin position="1"/>
        <end position="23"/>
    </location>
</feature>
<feature type="domain" description="RING-type" evidence="6">
    <location>
        <begin position="255"/>
        <end position="301"/>
    </location>
</feature>
<keyword evidence="3" id="KW-0862">Zinc</keyword>
<dbReference type="OrthoDB" id="2849579at2759"/>
<protein>
    <recommendedName>
        <fullName evidence="6">RING-type domain-containing protein</fullName>
    </recommendedName>
</protein>
<dbReference type="EMBL" id="SWKU01000007">
    <property type="protein sequence ID" value="KAF3004808.1"/>
    <property type="molecule type" value="Genomic_DNA"/>
</dbReference>
<name>A0A9P4TIC4_CURKU</name>
<sequence length="394" mass="45914">MPRHIPRDLHLPMAGRPTDFRGFPTNHRVQQFGTTRENHTVPAVLQPGHGLVRERIQVFENRIAGHHYEPDKVYIEHAFSNMIFLRSRKLSYKYALQTAEKMTLFNIPEQLIDFLRDHDNLYRAAVRNRVAARQAILSPTMDDVDRVKHRLNNIRTACHFNLLEAEGSWDEARRLHSDPDIKNEFKECVELLLKEAVKELARLDLITPSSLELSRMDNNEYVNVGPDHNLDDFGHQNPVPSTTPFPDNNSSSDPCFICLEPFDSDHPPFLITACNHTFGKPCLEAWVNGTSVNANQCPYCRTPLCKRRKRVPATAHMTPEQQDCNARIYRVEKMVNTFTMIRKELWGPEEARKYTCWVLDELNWRLFQNDIGFKVHHNRRGKWSIMRVSWHGDD</sequence>
<dbReference type="GO" id="GO:0008270">
    <property type="term" value="F:zinc ion binding"/>
    <property type="evidence" value="ECO:0007669"/>
    <property type="project" value="UniProtKB-KW"/>
</dbReference>
<dbReference type="CDD" id="cd16448">
    <property type="entry name" value="RING-H2"/>
    <property type="match status" value="1"/>
</dbReference>
<dbReference type="GO" id="GO:0016567">
    <property type="term" value="P:protein ubiquitination"/>
    <property type="evidence" value="ECO:0007669"/>
    <property type="project" value="TreeGrafter"/>
</dbReference>
<evidence type="ECO:0000259" key="6">
    <source>
        <dbReference type="PROSITE" id="PS50089"/>
    </source>
</evidence>
<evidence type="ECO:0000256" key="2">
    <source>
        <dbReference type="ARBA" id="ARBA00022771"/>
    </source>
</evidence>
<dbReference type="SUPFAM" id="SSF57850">
    <property type="entry name" value="RING/U-box"/>
    <property type="match status" value="1"/>
</dbReference>
<dbReference type="InterPro" id="IPR013083">
    <property type="entry name" value="Znf_RING/FYVE/PHD"/>
</dbReference>
<dbReference type="Pfam" id="PF13639">
    <property type="entry name" value="zf-RING_2"/>
    <property type="match status" value="1"/>
</dbReference>
<dbReference type="SMART" id="SM00184">
    <property type="entry name" value="RING"/>
    <property type="match status" value="1"/>
</dbReference>
<evidence type="ECO:0000313" key="7">
    <source>
        <dbReference type="EMBL" id="KAF3004808.1"/>
    </source>
</evidence>
<accession>A0A9P4TIC4</accession>
<feature type="compositionally biased region" description="Basic and acidic residues" evidence="5">
    <location>
        <begin position="1"/>
        <end position="10"/>
    </location>
</feature>
<keyword evidence="2 4" id="KW-0863">Zinc-finger</keyword>
<comment type="caution">
    <text evidence="7">The sequence shown here is derived from an EMBL/GenBank/DDBJ whole genome shotgun (WGS) entry which is preliminary data.</text>
</comment>
<dbReference type="PANTHER" id="PTHR45969:SF69">
    <property type="entry name" value="FINGER DOMAIN PROTEIN, PUTATIVE (AFU_ORTHOLOGUE AFUA_3G12190)-RELATED"/>
    <property type="match status" value="1"/>
</dbReference>
<dbReference type="Proteomes" id="UP000801428">
    <property type="component" value="Unassembled WGS sequence"/>
</dbReference>
<evidence type="ECO:0000256" key="1">
    <source>
        <dbReference type="ARBA" id="ARBA00022723"/>
    </source>
</evidence>
<dbReference type="InterPro" id="IPR001841">
    <property type="entry name" value="Znf_RING"/>
</dbReference>
<evidence type="ECO:0000256" key="5">
    <source>
        <dbReference type="SAM" id="MobiDB-lite"/>
    </source>
</evidence>
<keyword evidence="1" id="KW-0479">Metal-binding</keyword>
<dbReference type="PROSITE" id="PS50089">
    <property type="entry name" value="ZF_RING_2"/>
    <property type="match status" value="1"/>
</dbReference>
<dbReference type="PANTHER" id="PTHR45969">
    <property type="entry name" value="RING ZINC FINGER PROTEIN-RELATED"/>
    <property type="match status" value="1"/>
</dbReference>
<keyword evidence="8" id="KW-1185">Reference proteome</keyword>
<evidence type="ECO:0000256" key="4">
    <source>
        <dbReference type="PROSITE-ProRule" id="PRU00175"/>
    </source>
</evidence>
<gene>
    <name evidence="7" type="ORF">E8E13_003420</name>
</gene>